<feature type="region of interest" description="Disordered" evidence="1">
    <location>
        <begin position="79"/>
        <end position="107"/>
    </location>
</feature>
<dbReference type="Proteomes" id="UP000070700">
    <property type="component" value="Unassembled WGS sequence"/>
</dbReference>
<keyword evidence="3" id="KW-1185">Reference proteome</keyword>
<dbReference type="GeneID" id="28822540"/>
<sequence length="107" mass="11543">MSDFALSSSQANAEISASDATTVDGQSFWDNDNLRGRLQAALRQEIRNRLHPNKEVEAYWAKKDAAAKLALKAILGGGDEDEAMNDAGESEARGELAATIDHMHVDA</sequence>
<reference evidence="2 3" key="1">
    <citation type="submission" date="2015-10" db="EMBL/GenBank/DDBJ databases">
        <title>Full genome of DAOMC 229536 Phialocephala scopiformis, a fungal endophyte of spruce producing the potent anti-insectan compound rugulosin.</title>
        <authorList>
            <consortium name="DOE Joint Genome Institute"/>
            <person name="Walker A.K."/>
            <person name="Frasz S.L."/>
            <person name="Seifert K.A."/>
            <person name="Miller J.D."/>
            <person name="Mondo S.J."/>
            <person name="Labutti K."/>
            <person name="Lipzen A."/>
            <person name="Dockter R."/>
            <person name="Kennedy M."/>
            <person name="Grigoriev I.V."/>
            <person name="Spatafora J.W."/>
        </authorList>
    </citation>
    <scope>NUCLEOTIDE SEQUENCE [LARGE SCALE GENOMIC DNA]</scope>
    <source>
        <strain evidence="2 3">CBS 120377</strain>
    </source>
</reference>
<dbReference type="KEGG" id="psco:LY89DRAFT_664954"/>
<proteinExistence type="predicted"/>
<accession>A0A194XPW6</accession>
<name>A0A194XPW6_MOLSC</name>
<protein>
    <submittedName>
        <fullName evidence="2">Uncharacterized protein</fullName>
    </submittedName>
</protein>
<feature type="region of interest" description="Disordered" evidence="1">
    <location>
        <begin position="1"/>
        <end position="28"/>
    </location>
</feature>
<evidence type="ECO:0000313" key="2">
    <source>
        <dbReference type="EMBL" id="KUJ21787.1"/>
    </source>
</evidence>
<evidence type="ECO:0000313" key="3">
    <source>
        <dbReference type="Proteomes" id="UP000070700"/>
    </source>
</evidence>
<dbReference type="RefSeq" id="XP_018076142.1">
    <property type="nucleotide sequence ID" value="XM_018212814.1"/>
</dbReference>
<evidence type="ECO:0000256" key="1">
    <source>
        <dbReference type="SAM" id="MobiDB-lite"/>
    </source>
</evidence>
<dbReference type="EMBL" id="KQ947407">
    <property type="protein sequence ID" value="KUJ21787.1"/>
    <property type="molecule type" value="Genomic_DNA"/>
</dbReference>
<organism evidence="2 3">
    <name type="scientific">Mollisia scopiformis</name>
    <name type="common">Conifer needle endophyte fungus</name>
    <name type="synonym">Phialocephala scopiformis</name>
    <dbReference type="NCBI Taxonomy" id="149040"/>
    <lineage>
        <taxon>Eukaryota</taxon>
        <taxon>Fungi</taxon>
        <taxon>Dikarya</taxon>
        <taxon>Ascomycota</taxon>
        <taxon>Pezizomycotina</taxon>
        <taxon>Leotiomycetes</taxon>
        <taxon>Helotiales</taxon>
        <taxon>Mollisiaceae</taxon>
        <taxon>Mollisia</taxon>
    </lineage>
</organism>
<dbReference type="InParanoid" id="A0A194XPW6"/>
<gene>
    <name evidence="2" type="ORF">LY89DRAFT_664954</name>
</gene>
<dbReference type="AlphaFoldDB" id="A0A194XPW6"/>